<protein>
    <recommendedName>
        <fullName evidence="3">Co-chaperone DjlA N-terminal domain-containing protein</fullName>
    </recommendedName>
</protein>
<gene>
    <name evidence="1" type="ORF">ANSO36C_59350</name>
</gene>
<dbReference type="RefSeq" id="WP_251957599.1">
    <property type="nucleotide sequence ID" value="NZ_AP025732.1"/>
</dbReference>
<evidence type="ECO:0000313" key="1">
    <source>
        <dbReference type="EMBL" id="BDI20133.1"/>
    </source>
</evidence>
<accession>A0ABM7ZA59</accession>
<dbReference type="Proteomes" id="UP001055453">
    <property type="component" value="Chromosome"/>
</dbReference>
<sequence length="227" mass="25962">MTFKVTGRIYEAESGLGIPNLIVEVFDKDTVKKDKLGQVKTNSTGTFEINYTEADFKGKFEKFEGNPDLFLVVKTADSSKVLYSTEKNIRPDASTHEHFDVPISQAERVHKPSKNAKEFLKILIGIAWIDGVLEPEEKEFLQRVAQQKGLAEEPEIKSLLSNNQPVKPEECYGWLQAYLGNYPDEKDFQELYEALNSLMYTEGVLDAKKRTHTHPRDRDSSPRWYSP</sequence>
<reference evidence="1" key="1">
    <citation type="submission" date="2022-04" db="EMBL/GenBank/DDBJ databases">
        <title>Complete genome sequence of a cyanobacterium, Nostoc sp. SO-36, isolated in Antarctica.</title>
        <authorList>
            <person name="Kanesaki Y."/>
            <person name="Effendi D."/>
            <person name="Sakamoto T."/>
            <person name="Ohtani S."/>
            <person name="Awai K."/>
        </authorList>
    </citation>
    <scope>NUCLEOTIDE SEQUENCE</scope>
    <source>
        <strain evidence="1">SO-36</strain>
    </source>
</reference>
<dbReference type="InterPro" id="IPR029024">
    <property type="entry name" value="TerB-like"/>
</dbReference>
<evidence type="ECO:0000313" key="2">
    <source>
        <dbReference type="Proteomes" id="UP001055453"/>
    </source>
</evidence>
<dbReference type="CDD" id="cd07177">
    <property type="entry name" value="terB_like"/>
    <property type="match status" value="1"/>
</dbReference>
<proteinExistence type="predicted"/>
<organism evidence="1 2">
    <name type="scientific">Nostoc cf. commune SO-36</name>
    <dbReference type="NCBI Taxonomy" id="449208"/>
    <lineage>
        <taxon>Bacteria</taxon>
        <taxon>Bacillati</taxon>
        <taxon>Cyanobacteriota</taxon>
        <taxon>Cyanophyceae</taxon>
        <taxon>Nostocales</taxon>
        <taxon>Nostocaceae</taxon>
        <taxon>Nostoc</taxon>
    </lineage>
</organism>
<name>A0ABM7ZA59_NOSCO</name>
<keyword evidence="2" id="KW-1185">Reference proteome</keyword>
<dbReference type="Gene3D" id="1.10.3680.10">
    <property type="entry name" value="TerB-like"/>
    <property type="match status" value="1"/>
</dbReference>
<dbReference type="EMBL" id="AP025732">
    <property type="protein sequence ID" value="BDI20133.1"/>
    <property type="molecule type" value="Genomic_DNA"/>
</dbReference>
<evidence type="ECO:0008006" key="3">
    <source>
        <dbReference type="Google" id="ProtNLM"/>
    </source>
</evidence>
<dbReference type="SUPFAM" id="SSF158682">
    <property type="entry name" value="TerB-like"/>
    <property type="match status" value="1"/>
</dbReference>